<evidence type="ECO:0000313" key="7">
    <source>
        <dbReference type="Proteomes" id="UP000294581"/>
    </source>
</evidence>
<dbReference type="GO" id="GO:0003700">
    <property type="term" value="F:DNA-binding transcription factor activity"/>
    <property type="evidence" value="ECO:0007669"/>
    <property type="project" value="InterPro"/>
</dbReference>
<keyword evidence="2" id="KW-0805">Transcription regulation</keyword>
<keyword evidence="7" id="KW-1185">Reference proteome</keyword>
<sequence length="306" mass="34195">MRNIYGIYAGDVVDLKKLQYFVAIVEEGQITRAAQRLHMAQPPLSLQLQALERELGITLLTRNRGKVEPTQAGWALYRRAQEILRSVDSLVNEVRELGAGVRGKLTIGTVMSCVSYLPDTMRKFQTLYPQVTFELWEGDSYQVEEWLRTGVIELGITRLPVLSDVEMIHLRTEPLVAVQPPGWNAYRDCRVQLPELAEKPLLVLHSHGGRGIYEMFVEMCQAQGVHPNIICESPDVATLLTLTEANIGVAIVPALAVRLRPEGALRYGVIDPTIETDTAVIWSKQRALTTAASHFQEMLVEHVTGS</sequence>
<feature type="domain" description="HTH lysR-type" evidence="5">
    <location>
        <begin position="13"/>
        <end position="70"/>
    </location>
</feature>
<proteinExistence type="inferred from homology"/>
<dbReference type="SUPFAM" id="SSF46785">
    <property type="entry name" value="Winged helix' DNA-binding domain"/>
    <property type="match status" value="1"/>
</dbReference>
<dbReference type="Gene3D" id="1.10.10.10">
    <property type="entry name" value="Winged helix-like DNA-binding domain superfamily/Winged helix DNA-binding domain"/>
    <property type="match status" value="1"/>
</dbReference>
<dbReference type="Gene3D" id="3.40.190.290">
    <property type="match status" value="1"/>
</dbReference>
<keyword evidence="3 6" id="KW-0238">DNA-binding</keyword>
<dbReference type="CDD" id="cd05466">
    <property type="entry name" value="PBP2_LTTR_substrate"/>
    <property type="match status" value="1"/>
</dbReference>
<dbReference type="Pfam" id="PF03466">
    <property type="entry name" value="LysR_substrate"/>
    <property type="match status" value="1"/>
</dbReference>
<comment type="similarity">
    <text evidence="1">Belongs to the LysR transcriptional regulatory family.</text>
</comment>
<dbReference type="InterPro" id="IPR000847">
    <property type="entry name" value="LysR_HTH_N"/>
</dbReference>
<organism evidence="6 7">
    <name type="scientific">Alicyclobacillus sacchari</name>
    <dbReference type="NCBI Taxonomy" id="392010"/>
    <lineage>
        <taxon>Bacteria</taxon>
        <taxon>Bacillati</taxon>
        <taxon>Bacillota</taxon>
        <taxon>Bacilli</taxon>
        <taxon>Bacillales</taxon>
        <taxon>Alicyclobacillaceae</taxon>
        <taxon>Alicyclobacillus</taxon>
    </lineage>
</organism>
<dbReference type="Pfam" id="PF00126">
    <property type="entry name" value="HTH_1"/>
    <property type="match status" value="1"/>
</dbReference>
<evidence type="ECO:0000256" key="1">
    <source>
        <dbReference type="ARBA" id="ARBA00009437"/>
    </source>
</evidence>
<evidence type="ECO:0000313" key="6">
    <source>
        <dbReference type="EMBL" id="TDY44012.1"/>
    </source>
</evidence>
<gene>
    <name evidence="6" type="ORF">C7445_11057</name>
</gene>
<dbReference type="PANTHER" id="PTHR30346:SF28">
    <property type="entry name" value="HTH-TYPE TRANSCRIPTIONAL REGULATOR CYNR"/>
    <property type="match status" value="1"/>
</dbReference>
<keyword evidence="4" id="KW-0804">Transcription</keyword>
<evidence type="ECO:0000256" key="4">
    <source>
        <dbReference type="ARBA" id="ARBA00023163"/>
    </source>
</evidence>
<dbReference type="PANTHER" id="PTHR30346">
    <property type="entry name" value="TRANSCRIPTIONAL DUAL REGULATOR HCAR-RELATED"/>
    <property type="match status" value="1"/>
</dbReference>
<name>A0A4R8LJP3_9BACL</name>
<dbReference type="PRINTS" id="PR00039">
    <property type="entry name" value="HTHLYSR"/>
</dbReference>
<protein>
    <submittedName>
        <fullName evidence="6">DNA-binding transcriptional LysR family regulator</fullName>
    </submittedName>
</protein>
<dbReference type="InterPro" id="IPR036390">
    <property type="entry name" value="WH_DNA-bd_sf"/>
</dbReference>
<dbReference type="EMBL" id="SORF01000010">
    <property type="protein sequence ID" value="TDY44012.1"/>
    <property type="molecule type" value="Genomic_DNA"/>
</dbReference>
<dbReference type="InterPro" id="IPR036388">
    <property type="entry name" value="WH-like_DNA-bd_sf"/>
</dbReference>
<accession>A0A4R8LJP3</accession>
<comment type="caution">
    <text evidence="6">The sequence shown here is derived from an EMBL/GenBank/DDBJ whole genome shotgun (WGS) entry which is preliminary data.</text>
</comment>
<evidence type="ECO:0000256" key="3">
    <source>
        <dbReference type="ARBA" id="ARBA00023125"/>
    </source>
</evidence>
<dbReference type="Proteomes" id="UP000294581">
    <property type="component" value="Unassembled WGS sequence"/>
</dbReference>
<dbReference type="FunFam" id="1.10.10.10:FF:000001">
    <property type="entry name" value="LysR family transcriptional regulator"/>
    <property type="match status" value="1"/>
</dbReference>
<dbReference type="PROSITE" id="PS50931">
    <property type="entry name" value="HTH_LYSR"/>
    <property type="match status" value="1"/>
</dbReference>
<dbReference type="SUPFAM" id="SSF53850">
    <property type="entry name" value="Periplasmic binding protein-like II"/>
    <property type="match status" value="1"/>
</dbReference>
<dbReference type="InterPro" id="IPR005119">
    <property type="entry name" value="LysR_subst-bd"/>
</dbReference>
<reference evidence="6 7" key="1">
    <citation type="submission" date="2019-03" db="EMBL/GenBank/DDBJ databases">
        <title>Genomic Encyclopedia of Type Strains, Phase IV (KMG-IV): sequencing the most valuable type-strain genomes for metagenomic binning, comparative biology and taxonomic classification.</title>
        <authorList>
            <person name="Goeker M."/>
        </authorList>
    </citation>
    <scope>NUCLEOTIDE SEQUENCE [LARGE SCALE GENOMIC DNA]</scope>
    <source>
        <strain evidence="6 7">DSM 17974</strain>
    </source>
</reference>
<evidence type="ECO:0000259" key="5">
    <source>
        <dbReference type="PROSITE" id="PS50931"/>
    </source>
</evidence>
<dbReference type="GO" id="GO:0032993">
    <property type="term" value="C:protein-DNA complex"/>
    <property type="evidence" value="ECO:0007669"/>
    <property type="project" value="TreeGrafter"/>
</dbReference>
<evidence type="ECO:0000256" key="2">
    <source>
        <dbReference type="ARBA" id="ARBA00023015"/>
    </source>
</evidence>
<dbReference type="GO" id="GO:0003677">
    <property type="term" value="F:DNA binding"/>
    <property type="evidence" value="ECO:0007669"/>
    <property type="project" value="UniProtKB-KW"/>
</dbReference>
<dbReference type="AlphaFoldDB" id="A0A4R8LJP3"/>